<evidence type="ECO:0000256" key="5">
    <source>
        <dbReference type="ARBA" id="ARBA00023204"/>
    </source>
</evidence>
<evidence type="ECO:0000313" key="11">
    <source>
        <dbReference type="Proteomes" id="UP000063991"/>
    </source>
</evidence>
<dbReference type="PANTHER" id="PTHR30037">
    <property type="entry name" value="DNA-3-METHYLADENINE GLYCOSYLASE 1"/>
    <property type="match status" value="1"/>
</dbReference>
<keyword evidence="1 9" id="KW-0479">Metal-binding</keyword>
<dbReference type="InterPro" id="IPR005019">
    <property type="entry name" value="Adenine_glyco"/>
</dbReference>
<keyword evidence="5" id="KW-0234">DNA repair</keyword>
<dbReference type="EMBL" id="CP014323">
    <property type="protein sequence ID" value="AMJ96709.1"/>
    <property type="molecule type" value="Genomic_DNA"/>
</dbReference>
<dbReference type="GO" id="GO:0046872">
    <property type="term" value="F:metal ion binding"/>
    <property type="evidence" value="ECO:0007669"/>
    <property type="project" value="UniProtKB-KW"/>
</dbReference>
<dbReference type="GO" id="GO:0006284">
    <property type="term" value="P:base-excision repair"/>
    <property type="evidence" value="ECO:0007669"/>
    <property type="project" value="InterPro"/>
</dbReference>
<evidence type="ECO:0000256" key="2">
    <source>
        <dbReference type="ARBA" id="ARBA00022763"/>
    </source>
</evidence>
<gene>
    <name evidence="10" type="ORF">AVL55_00040</name>
</gene>
<evidence type="ECO:0000256" key="9">
    <source>
        <dbReference type="PIRSR" id="PIRSR604597-1"/>
    </source>
</evidence>
<reference evidence="10 11" key="1">
    <citation type="submission" date="2015-12" db="EMBL/GenBank/DDBJ databases">
        <authorList>
            <person name="Shamseldin A."/>
            <person name="Moawad H."/>
            <person name="Abd El-Rahim W.M."/>
            <person name="Sadowsky M.J."/>
        </authorList>
    </citation>
    <scope>NUCLEOTIDE SEQUENCE [LARGE SCALE GENOMIC DNA]</scope>
    <source>
        <strain evidence="10 11">D7</strain>
    </source>
</reference>
<comment type="catalytic activity">
    <reaction evidence="6">
        <text>Hydrolysis of alkylated DNA, releasing 3-methyladenine.</text>
        <dbReference type="EC" id="3.2.2.20"/>
    </reaction>
</comment>
<evidence type="ECO:0000313" key="10">
    <source>
        <dbReference type="EMBL" id="AMJ96709.1"/>
    </source>
</evidence>
<sequence>MPNQTRIEKNTPLHRCGWVSSDPIYLAYHDNEWGVPELDSRALFAKLCLDGQQAGLSWLTILKKQQNFEQAFYQFDPEKISKMGPADVDRLMQDSGIIRNKLKIESVIKNAKGFLAIEASQPFSDFIWQFTDGRTVINAWEDFRQAPTSTDASKAMSKALKKHGFNFVGETICYAFMQAVGMVNDHEVGCHCYERTCELAIK</sequence>
<evidence type="ECO:0000256" key="1">
    <source>
        <dbReference type="ARBA" id="ARBA00022723"/>
    </source>
</evidence>
<evidence type="ECO:0000256" key="3">
    <source>
        <dbReference type="ARBA" id="ARBA00022801"/>
    </source>
</evidence>
<dbReference type="GO" id="GO:0008725">
    <property type="term" value="F:DNA-3-methyladenine glycosylase activity"/>
    <property type="evidence" value="ECO:0007669"/>
    <property type="project" value="UniProtKB-EC"/>
</dbReference>
<dbReference type="EC" id="3.2.2.20" evidence="8"/>
<feature type="binding site" evidence="9">
    <location>
        <position position="29"/>
    </location>
    <ligand>
        <name>Zn(2+)</name>
        <dbReference type="ChEBI" id="CHEBI:29105"/>
    </ligand>
</feature>
<dbReference type="InterPro" id="IPR004597">
    <property type="entry name" value="Tag"/>
</dbReference>
<keyword evidence="4 9" id="KW-0862">Zinc</keyword>
<dbReference type="OrthoDB" id="9807664at2"/>
<evidence type="ECO:0000256" key="4">
    <source>
        <dbReference type="ARBA" id="ARBA00022833"/>
    </source>
</evidence>
<evidence type="ECO:0000256" key="7">
    <source>
        <dbReference type="ARBA" id="ARBA00057608"/>
    </source>
</evidence>
<evidence type="ECO:0000256" key="6">
    <source>
        <dbReference type="ARBA" id="ARBA00052558"/>
    </source>
</evidence>
<feature type="binding site" evidence="9">
    <location>
        <position position="186"/>
    </location>
    <ligand>
        <name>Zn(2+)</name>
        <dbReference type="ChEBI" id="CHEBI:29105"/>
    </ligand>
</feature>
<protein>
    <recommendedName>
        <fullName evidence="8">DNA-3-methyladenine glycosylase I</fullName>
        <ecNumber evidence="8">3.2.2.20</ecNumber>
    </recommendedName>
</protein>
<dbReference type="Proteomes" id="UP000063991">
    <property type="component" value="Chromosome"/>
</dbReference>
<dbReference type="RefSeq" id="WP_061093848.1">
    <property type="nucleotide sequence ID" value="NZ_CP014323.1"/>
</dbReference>
<dbReference type="InterPro" id="IPR011257">
    <property type="entry name" value="DNA_glycosylase"/>
</dbReference>
<keyword evidence="2" id="KW-0227">DNA damage</keyword>
<dbReference type="InterPro" id="IPR052891">
    <property type="entry name" value="DNA-3mA_glycosylase"/>
</dbReference>
<comment type="function">
    <text evidence="7">Hydrolysis of the deoxyribose N-glycosidic bond to excise 3-methyladenine from the damaged DNA polymer formed by alkylation lesions.</text>
</comment>
<evidence type="ECO:0000256" key="8">
    <source>
        <dbReference type="ARBA" id="ARBA00066766"/>
    </source>
</evidence>
<dbReference type="NCBIfam" id="TIGR00624">
    <property type="entry name" value="tag"/>
    <property type="match status" value="1"/>
</dbReference>
<dbReference type="AlphaFoldDB" id="A0A126PWZ9"/>
<keyword evidence="3" id="KW-0378">Hydrolase</keyword>
<feature type="binding site" evidence="9">
    <location>
        <position position="16"/>
    </location>
    <ligand>
        <name>Zn(2+)</name>
        <dbReference type="ChEBI" id="CHEBI:29105"/>
    </ligand>
</feature>
<name>A0A126PWZ9_ALTMA</name>
<proteinExistence type="predicted"/>
<dbReference type="SUPFAM" id="SSF48150">
    <property type="entry name" value="DNA-glycosylase"/>
    <property type="match status" value="1"/>
</dbReference>
<dbReference type="FunFam" id="1.10.340.30:FF:000009">
    <property type="entry name" value="DNA-3-methyladenine glycosylase I"/>
    <property type="match status" value="1"/>
</dbReference>
<dbReference type="Gene3D" id="1.10.340.30">
    <property type="entry name" value="Hypothetical protein, domain 2"/>
    <property type="match status" value="1"/>
</dbReference>
<dbReference type="PANTHER" id="PTHR30037:SF4">
    <property type="entry name" value="DNA-3-METHYLADENINE GLYCOSYLASE I"/>
    <property type="match status" value="1"/>
</dbReference>
<dbReference type="Pfam" id="PF03352">
    <property type="entry name" value="Adenine_glyco"/>
    <property type="match status" value="1"/>
</dbReference>
<feature type="binding site" evidence="9">
    <location>
        <position position="190"/>
    </location>
    <ligand>
        <name>Zn(2+)</name>
        <dbReference type="ChEBI" id="CHEBI:29105"/>
    </ligand>
</feature>
<organism evidence="10 11">
    <name type="scientific">Alteromonas macleodii</name>
    <name type="common">Pseudoalteromonas macleodii</name>
    <dbReference type="NCBI Taxonomy" id="28108"/>
    <lineage>
        <taxon>Bacteria</taxon>
        <taxon>Pseudomonadati</taxon>
        <taxon>Pseudomonadota</taxon>
        <taxon>Gammaproteobacteria</taxon>
        <taxon>Alteromonadales</taxon>
        <taxon>Alteromonadaceae</taxon>
        <taxon>Alteromonas/Salinimonas group</taxon>
        <taxon>Alteromonas</taxon>
    </lineage>
</organism>
<accession>A0A126PWZ9</accession>